<accession>A0ABU6CST6</accession>
<keyword evidence="2" id="KW-1185">Reference proteome</keyword>
<gene>
    <name evidence="1" type="ORF">VSS37_02455</name>
</gene>
<sequence length="102" mass="11708">MAIDFRRTTVTFDPTKGREQSEQGAVVFNSAVRRADVALNGFDIRFTDGDHHVFREKIDARIERITDRTVFVRVDYLLRDSSGNIDDRYEGRVDVLVMAEVA</sequence>
<reference evidence="1 2" key="2">
    <citation type="submission" date="2024-01" db="EMBL/GenBank/DDBJ databases">
        <authorList>
            <person name="Xie X."/>
        </authorList>
    </citation>
    <scope>NUCLEOTIDE SEQUENCE [LARGE SCALE GENOMIC DNA]</scope>
    <source>
        <strain evidence="1">SCUT-1</strain>
    </source>
</reference>
<name>A0ABU6CST6_9GAMM</name>
<dbReference type="RefSeq" id="WP_324693035.1">
    <property type="nucleotide sequence ID" value="NZ_JAYMYJ010000021.1"/>
</dbReference>
<evidence type="ECO:0000313" key="2">
    <source>
        <dbReference type="Proteomes" id="UP001308005"/>
    </source>
</evidence>
<reference evidence="2" key="1">
    <citation type="submission" date="2023-07" db="EMBL/GenBank/DDBJ databases">
        <title>The carbon used by Thiothrix.</title>
        <authorList>
            <person name="Chen L."/>
        </authorList>
    </citation>
    <scope>NUCLEOTIDE SEQUENCE [LARGE SCALE GENOMIC DNA]</scope>
</reference>
<dbReference type="Proteomes" id="UP001308005">
    <property type="component" value="Unassembled WGS sequence"/>
</dbReference>
<evidence type="ECO:0000313" key="1">
    <source>
        <dbReference type="EMBL" id="MEB4589829.1"/>
    </source>
</evidence>
<protein>
    <submittedName>
        <fullName evidence="1">Uncharacterized protein</fullName>
    </submittedName>
</protein>
<comment type="caution">
    <text evidence="1">The sequence shown here is derived from an EMBL/GenBank/DDBJ whole genome shotgun (WGS) entry which is preliminary data.</text>
</comment>
<dbReference type="EMBL" id="JAYMYJ010000021">
    <property type="protein sequence ID" value="MEB4589829.1"/>
    <property type="molecule type" value="Genomic_DNA"/>
</dbReference>
<organism evidence="1 2">
    <name type="scientific">Candidatus Thiothrix phosphatis</name>
    <dbReference type="NCBI Taxonomy" id="3112415"/>
    <lineage>
        <taxon>Bacteria</taxon>
        <taxon>Pseudomonadati</taxon>
        <taxon>Pseudomonadota</taxon>
        <taxon>Gammaproteobacteria</taxon>
        <taxon>Thiotrichales</taxon>
        <taxon>Thiotrichaceae</taxon>
        <taxon>Thiothrix</taxon>
    </lineage>
</organism>
<proteinExistence type="predicted"/>